<name>A0ABC9VF27_9BACL</name>
<organism evidence="2 3">
    <name type="scientific">Parageobacillus genomosp. 1</name>
    <dbReference type="NCBI Taxonomy" id="1295642"/>
    <lineage>
        <taxon>Bacteria</taxon>
        <taxon>Bacillati</taxon>
        <taxon>Bacillota</taxon>
        <taxon>Bacilli</taxon>
        <taxon>Bacillales</taxon>
        <taxon>Anoxybacillaceae</taxon>
        <taxon>Parageobacillus</taxon>
    </lineage>
</organism>
<reference evidence="2 3" key="1">
    <citation type="journal article" date="2014" name="Appl. Microbiol. Biotechnol.">
        <title>Transformable facultative thermophile Geobacillus stearothermophilus NUB3621 as a host strain for metabolic engineering.</title>
        <authorList>
            <person name="Blanchard K."/>
            <person name="Robic S."/>
            <person name="Matsumura I."/>
        </authorList>
    </citation>
    <scope>NUCLEOTIDE SEQUENCE [LARGE SCALE GENOMIC DNA]</scope>
    <source>
        <strain evidence="2 3">NUB3621</strain>
    </source>
</reference>
<keyword evidence="1" id="KW-0472">Membrane</keyword>
<gene>
    <name evidence="2" type="ORF">H839_10703</name>
</gene>
<keyword evidence="1" id="KW-1133">Transmembrane helix</keyword>
<dbReference type="Pfam" id="PF02667">
    <property type="entry name" value="SCFA_trans"/>
    <property type="match status" value="1"/>
</dbReference>
<dbReference type="EMBL" id="AOTZ01000005">
    <property type="protein sequence ID" value="EZP77059.1"/>
    <property type="molecule type" value="Genomic_DNA"/>
</dbReference>
<dbReference type="InterPro" id="IPR006160">
    <property type="entry name" value="SCFA_transpt_AtoE"/>
</dbReference>
<proteinExistence type="predicted"/>
<evidence type="ECO:0000256" key="1">
    <source>
        <dbReference type="SAM" id="Phobius"/>
    </source>
</evidence>
<keyword evidence="3" id="KW-1185">Reference proteome</keyword>
<comment type="caution">
    <text evidence="2">The sequence shown here is derived from an EMBL/GenBank/DDBJ whole genome shotgun (WGS) entry which is preliminary data.</text>
</comment>
<keyword evidence="1" id="KW-0812">Transmembrane</keyword>
<feature type="transmembrane region" description="Helical" evidence="1">
    <location>
        <begin position="21"/>
        <end position="43"/>
    </location>
</feature>
<evidence type="ECO:0000313" key="3">
    <source>
        <dbReference type="Proteomes" id="UP000023566"/>
    </source>
</evidence>
<evidence type="ECO:0000313" key="2">
    <source>
        <dbReference type="EMBL" id="EZP77059.1"/>
    </source>
</evidence>
<protein>
    <submittedName>
        <fullName evidence="2">Short chain fatty acid transporter</fullName>
    </submittedName>
</protein>
<dbReference type="Proteomes" id="UP000023566">
    <property type="component" value="Chromosome"/>
</dbReference>
<dbReference type="AlphaFoldDB" id="A0ABC9VF27"/>
<accession>A0ABC9VF27</accession>
<sequence>MFQPFWALPALGIAGLGIRDIWGYCLFAMIIFLLIGSFCMLIFA</sequence>